<sequence length="495" mass="55227">MRATKTLTCSNCAATDHLRRDCPLVTCRACGRLGHFKEDCPRENKRARLEEDGEVSVCRTCGSSRHVQASCPLRSQSIECFQCHQRGHMVPTCPQTRCFNCGSYGHSSQLCYSRPLCFHCSLAGHRSTDCPMKPKGRVCYRCKEPGHEMADCTHIALCHMCNQAGHLIAQCPEALCSLCHERGHIASACAKVRCLNCNGPHSTESCGQPASGAKEPADGVSAEEASVTDSEGEHEKRPHSNTRPTTAATEDVVVPAFQPSDVKREGRVAVVIDGSYFERLLKGHERRDEAHYKRTVDALRYTLDFIGEVFRMDPVAYWFDTDPAAMTEYIEHSMPLPHREKAFRECHLRKRLLLDEMSGGRRLGNVVSRLIGRMKQQKGYTRDGPRYVWVQAGVDVAMTTCIIETFLHQQFQQVVLLCGDADLYPAIQYCHSQRRSSPALARANPVRVCGTSTSISKLYGRDQDLSDFLPRIALDAPSHAEKGREVAFPTHVAFL</sequence>
<evidence type="ECO:0000313" key="5">
    <source>
        <dbReference type="Proteomes" id="UP000284403"/>
    </source>
</evidence>
<dbReference type="CDD" id="cd18722">
    <property type="entry name" value="PIN_NicB-like"/>
    <property type="match status" value="1"/>
</dbReference>
<keyword evidence="5" id="KW-1185">Reference proteome</keyword>
<dbReference type="RefSeq" id="XP_029230564.1">
    <property type="nucleotide sequence ID" value="XM_029369416.1"/>
</dbReference>
<dbReference type="SUPFAM" id="SSF57756">
    <property type="entry name" value="Retrovirus zinc finger-like domains"/>
    <property type="match status" value="3"/>
</dbReference>
<dbReference type="GO" id="GO:0003690">
    <property type="term" value="F:double-stranded DNA binding"/>
    <property type="evidence" value="ECO:0007669"/>
    <property type="project" value="InterPro"/>
</dbReference>
<dbReference type="EMBL" id="MKKU01000094">
    <property type="protein sequence ID" value="RNF24878.1"/>
    <property type="molecule type" value="Genomic_DNA"/>
</dbReference>
<evidence type="ECO:0000313" key="4">
    <source>
        <dbReference type="EMBL" id="RNF24878.1"/>
    </source>
</evidence>
<protein>
    <submittedName>
        <fullName evidence="4">Putative nucleic acid binding protein</fullName>
    </submittedName>
</protein>
<dbReference type="InterPro" id="IPR042509">
    <property type="entry name" value="ZCCHC3"/>
</dbReference>
<proteinExistence type="predicted"/>
<organism evidence="4 5">
    <name type="scientific">Trypanosoma conorhini</name>
    <dbReference type="NCBI Taxonomy" id="83891"/>
    <lineage>
        <taxon>Eukaryota</taxon>
        <taxon>Discoba</taxon>
        <taxon>Euglenozoa</taxon>
        <taxon>Kinetoplastea</taxon>
        <taxon>Metakinetoplastina</taxon>
        <taxon>Trypanosomatida</taxon>
        <taxon>Trypanosomatidae</taxon>
        <taxon>Trypanosoma</taxon>
    </lineage>
</organism>
<dbReference type="Gene3D" id="3.40.50.1010">
    <property type="entry name" value="5'-nuclease"/>
    <property type="match status" value="1"/>
</dbReference>
<dbReference type="GO" id="GO:0002218">
    <property type="term" value="P:activation of innate immune response"/>
    <property type="evidence" value="ECO:0007669"/>
    <property type="project" value="InterPro"/>
</dbReference>
<keyword evidence="1" id="KW-0863">Zinc-finger</keyword>
<dbReference type="PANTHER" id="PTHR22639">
    <property type="entry name" value="GAG-RELATED PROTEIN"/>
    <property type="match status" value="1"/>
</dbReference>
<feature type="domain" description="CCHC-type" evidence="3">
    <location>
        <begin position="139"/>
        <end position="152"/>
    </location>
</feature>
<dbReference type="GO" id="GO:0008270">
    <property type="term" value="F:zinc ion binding"/>
    <property type="evidence" value="ECO:0007669"/>
    <property type="project" value="UniProtKB-KW"/>
</dbReference>
<dbReference type="Gene3D" id="4.10.60.10">
    <property type="entry name" value="Zinc finger, CCHC-type"/>
    <property type="match status" value="4"/>
</dbReference>
<comment type="caution">
    <text evidence="4">The sequence shown here is derived from an EMBL/GenBank/DDBJ whole genome shotgun (WGS) entry which is preliminary data.</text>
</comment>
<dbReference type="GO" id="GO:0003723">
    <property type="term" value="F:RNA binding"/>
    <property type="evidence" value="ECO:0007669"/>
    <property type="project" value="InterPro"/>
</dbReference>
<feature type="domain" description="CCHC-type" evidence="3">
    <location>
        <begin position="27"/>
        <end position="42"/>
    </location>
</feature>
<keyword evidence="1" id="KW-0862">Zinc</keyword>
<dbReference type="SMART" id="SM00343">
    <property type="entry name" value="ZnF_C2HC"/>
    <property type="match status" value="9"/>
</dbReference>
<feature type="domain" description="CCHC-type" evidence="3">
    <location>
        <begin position="97"/>
        <end position="111"/>
    </location>
</feature>
<dbReference type="OrthoDB" id="3863715at2759"/>
<dbReference type="GeneID" id="40316102"/>
<dbReference type="AlphaFoldDB" id="A0A3R7LB71"/>
<feature type="region of interest" description="Disordered" evidence="2">
    <location>
        <begin position="203"/>
        <end position="251"/>
    </location>
</feature>
<dbReference type="PANTHER" id="PTHR22639:SF3">
    <property type="entry name" value="ZINC FINGER CCHC DOMAIN-CONTAINING PROTEIN 3"/>
    <property type="match status" value="1"/>
</dbReference>
<dbReference type="Pfam" id="PF00098">
    <property type="entry name" value="zf-CCHC"/>
    <property type="match status" value="3"/>
</dbReference>
<keyword evidence="1" id="KW-0479">Metal-binding</keyword>
<dbReference type="InterPro" id="IPR036875">
    <property type="entry name" value="Znf_CCHC_sf"/>
</dbReference>
<dbReference type="InterPro" id="IPR001878">
    <property type="entry name" value="Znf_CCHC"/>
</dbReference>
<dbReference type="PROSITE" id="PS50158">
    <property type="entry name" value="ZF_CCHC"/>
    <property type="match status" value="6"/>
</dbReference>
<feature type="domain" description="CCHC-type" evidence="3">
    <location>
        <begin position="117"/>
        <end position="131"/>
    </location>
</feature>
<feature type="domain" description="CCHC-type" evidence="3">
    <location>
        <begin position="158"/>
        <end position="173"/>
    </location>
</feature>
<reference evidence="4 5" key="1">
    <citation type="journal article" date="2018" name="BMC Genomics">
        <title>Genomic comparison of Trypanosoma conorhini and Trypanosoma rangeli to Trypanosoma cruzi strains of high and low virulence.</title>
        <authorList>
            <person name="Bradwell K.R."/>
            <person name="Koparde V.N."/>
            <person name="Matveyev A.V."/>
            <person name="Serrano M.G."/>
            <person name="Alves J.M."/>
            <person name="Parikh H."/>
            <person name="Huang B."/>
            <person name="Lee V."/>
            <person name="Espinosa-Alvarez O."/>
            <person name="Ortiz P.A."/>
            <person name="Costa-Martins A.G."/>
            <person name="Teixeira M.M."/>
            <person name="Buck G.A."/>
        </authorList>
    </citation>
    <scope>NUCLEOTIDE SEQUENCE [LARGE SCALE GENOMIC DNA]</scope>
    <source>
        <strain evidence="4 5">025E</strain>
    </source>
</reference>
<name>A0A3R7LB71_9TRYP</name>
<evidence type="ECO:0000256" key="1">
    <source>
        <dbReference type="PROSITE-ProRule" id="PRU00047"/>
    </source>
</evidence>
<feature type="domain" description="CCHC-type" evidence="3">
    <location>
        <begin position="80"/>
        <end position="95"/>
    </location>
</feature>
<evidence type="ECO:0000259" key="3">
    <source>
        <dbReference type="PROSITE" id="PS50158"/>
    </source>
</evidence>
<dbReference type="Proteomes" id="UP000284403">
    <property type="component" value="Unassembled WGS sequence"/>
</dbReference>
<accession>A0A3R7LB71</accession>
<gene>
    <name evidence="4" type="ORF">Tco025E_02491</name>
</gene>
<evidence type="ECO:0000256" key="2">
    <source>
        <dbReference type="SAM" id="MobiDB-lite"/>
    </source>
</evidence>